<reference evidence="3" key="2">
    <citation type="submission" date="2009-09" db="EMBL/GenBank/DDBJ databases">
        <title>Complete sequence of plasmid1 of Candidatus Accumulibacter phosphatis clade IIA str. UW-1.</title>
        <authorList>
            <consortium name="US DOE Joint Genome Institute"/>
            <person name="Martin H.G."/>
            <person name="Ivanova N."/>
            <person name="Kunin V."/>
            <person name="Warnecke F."/>
            <person name="Barry K."/>
            <person name="He S."/>
            <person name="Salamov A."/>
            <person name="Szeto E."/>
            <person name="Dalin E."/>
            <person name="Pangilinan J.L."/>
            <person name="Lapidus A."/>
            <person name="Lowry S."/>
            <person name="Kyrpides N.C."/>
            <person name="McMahon K.D."/>
            <person name="Hugenholtz P."/>
        </authorList>
    </citation>
    <scope>NUCLEOTIDE SEQUENCE [LARGE SCALE GENOMIC DNA]</scope>
    <source>
        <strain evidence="3">UW-1</strain>
        <plasmid evidence="3">pAph01</plasmid>
        <plasmid>UW-1</plasmid>
    </source>
</reference>
<dbReference type="Pfam" id="PF11740">
    <property type="entry name" value="KfrA_N"/>
    <property type="match status" value="1"/>
</dbReference>
<dbReference type="AlphaFoldDB" id="C7RVT9"/>
<feature type="region of interest" description="Disordered" evidence="1">
    <location>
        <begin position="227"/>
        <end position="254"/>
    </location>
</feature>
<keyword evidence="3" id="KW-0614">Plasmid</keyword>
<dbReference type="InterPro" id="IPR021104">
    <property type="entry name" value="KfrA_DNA-bd_N"/>
</dbReference>
<organism evidence="3">
    <name type="scientific">Accumulibacter regalis</name>
    <dbReference type="NCBI Taxonomy" id="522306"/>
    <lineage>
        <taxon>Bacteria</taxon>
        <taxon>Pseudomonadati</taxon>
        <taxon>Pseudomonadota</taxon>
        <taxon>Betaproteobacteria</taxon>
        <taxon>Candidatus Accumulibacter</taxon>
    </lineage>
</organism>
<protein>
    <recommendedName>
        <fullName evidence="2">KfrA N-terminal DNA-binding domain-containing protein</fullName>
    </recommendedName>
</protein>
<accession>C7RVT9</accession>
<geneLocation type="plasmid" evidence="3">
    <name>pAph01</name>
</geneLocation>
<evidence type="ECO:0000313" key="3">
    <source>
        <dbReference type="EMBL" id="ACV37749.1"/>
    </source>
</evidence>
<name>C7RVT9_ACCRE</name>
<gene>
    <name evidence="3" type="ordered locus">CAP2UW1_4617</name>
</gene>
<dbReference type="OrthoDB" id="7030580at2"/>
<dbReference type="KEGG" id="app:CAP2UW1_4617"/>
<sequence length="280" mass="31148">MELNKDIRDRILSAADALYEQAGRTSFPTVDSVRKVAKVNMNDAAATMKEWRRAQTAQAAPVAITVPEAVHQLHSQALAALWQSAQNTANESLRAAQAGWEAERAEADTINKQLGDAYDAQGVELEAANRRIDELTAKCQHEQQRSTELVQHIEETRKATLVAENRAAIAEQRAVEIERRAADLRAELDLAHQDATQTRTELADLRQAQQEQRKTAAQEALRAAERLTATQAERDESRKEAAKAREETAHWRGQVEALKEQQMGFLEAIKTGKKPSRAGE</sequence>
<reference evidence="3" key="1">
    <citation type="submission" date="2009-08" db="EMBL/GenBank/DDBJ databases">
        <authorList>
            <consortium name="US DOE Joint Genome Institute"/>
            <person name="Lucas S."/>
            <person name="Copeland A."/>
            <person name="Lapidus A."/>
            <person name="Glavina del Rio T."/>
            <person name="Dalin E."/>
            <person name="Tice H."/>
            <person name="Bruce D."/>
            <person name="Barry K."/>
            <person name="Pitluck S."/>
            <person name="Lowry S."/>
            <person name="Larimer F."/>
            <person name="Land M."/>
            <person name="Hauser L."/>
            <person name="Kyrpides N."/>
            <person name="Ivanova N."/>
            <person name="McMahon K.D."/>
            <person name="Hugenholtz P."/>
        </authorList>
    </citation>
    <scope>NUCLEOTIDE SEQUENCE</scope>
    <source>
        <strain evidence="3">UW-1</strain>
        <plasmid evidence="3">pAph01</plasmid>
    </source>
</reference>
<evidence type="ECO:0000259" key="2">
    <source>
        <dbReference type="Pfam" id="PF11740"/>
    </source>
</evidence>
<proteinExistence type="predicted"/>
<feature type="compositionally biased region" description="Basic and acidic residues" evidence="1">
    <location>
        <begin position="232"/>
        <end position="250"/>
    </location>
</feature>
<dbReference type="HOGENOM" id="CLU_071489_0_0_4"/>
<dbReference type="EMBL" id="CP001716">
    <property type="protein sequence ID" value="ACV37749.1"/>
    <property type="molecule type" value="Genomic_DNA"/>
</dbReference>
<evidence type="ECO:0000256" key="1">
    <source>
        <dbReference type="SAM" id="MobiDB-lite"/>
    </source>
</evidence>
<feature type="domain" description="KfrA N-terminal DNA-binding" evidence="2">
    <location>
        <begin position="9"/>
        <end position="119"/>
    </location>
</feature>